<accession>A0ABD7HNH0</accession>
<organism evidence="1 2">
    <name type="scientific">Mycobacteroides abscessus</name>
    <dbReference type="NCBI Taxonomy" id="36809"/>
    <lineage>
        <taxon>Bacteria</taxon>
        <taxon>Bacillati</taxon>
        <taxon>Actinomycetota</taxon>
        <taxon>Actinomycetes</taxon>
        <taxon>Mycobacteriales</taxon>
        <taxon>Mycobacteriaceae</taxon>
        <taxon>Mycobacteroides</taxon>
    </lineage>
</organism>
<gene>
    <name evidence="1" type="ORF">D2E76_16160</name>
</gene>
<dbReference type="EMBL" id="QXBN01000012">
    <property type="protein sequence ID" value="RIT36788.1"/>
    <property type="molecule type" value="Genomic_DNA"/>
</dbReference>
<evidence type="ECO:0000313" key="1">
    <source>
        <dbReference type="EMBL" id="RIT36788.1"/>
    </source>
</evidence>
<evidence type="ECO:0000313" key="2">
    <source>
        <dbReference type="Proteomes" id="UP000284557"/>
    </source>
</evidence>
<sequence length="79" mass="8635">MTDSSGLWGVGDRTARPDYRGARTAALRKAMPLTAAHAIRLVLVLSPSDLVIDQRSDGIQDRIFAVTARVGHHYSFTAR</sequence>
<name>A0ABD7HNH0_9MYCO</name>
<proteinExistence type="predicted"/>
<protein>
    <submittedName>
        <fullName evidence="1">Uncharacterized protein</fullName>
    </submittedName>
</protein>
<reference evidence="1 2" key="1">
    <citation type="submission" date="2018-08" db="EMBL/GenBank/DDBJ databases">
        <title>Linezolid Resistance in Mycobacterium abscessus: MIC Distribution and Comprehensive Investigation of Resistance Mechanisms.</title>
        <authorList>
            <person name="Ye M."/>
            <person name="Xu L."/>
            <person name="Zou Y."/>
            <person name="Li B."/>
            <person name="Guo Q."/>
            <person name="Zhang Y."/>
            <person name="Zhan M."/>
            <person name="Xu B."/>
            <person name="Yu F."/>
            <person name="Zhang Z."/>
            <person name="Chu H."/>
        </authorList>
    </citation>
    <scope>NUCLEOTIDE SEQUENCE [LARGE SCALE GENOMIC DNA]</scope>
    <source>
        <strain evidence="1 2">G143</strain>
    </source>
</reference>
<dbReference type="Proteomes" id="UP000284557">
    <property type="component" value="Unassembled WGS sequence"/>
</dbReference>
<comment type="caution">
    <text evidence="1">The sequence shown here is derived from an EMBL/GenBank/DDBJ whole genome shotgun (WGS) entry which is preliminary data.</text>
</comment>
<dbReference type="AlphaFoldDB" id="A0ABD7HNH0"/>